<comment type="caution">
    <text evidence="1">The sequence shown here is derived from an EMBL/GenBank/DDBJ whole genome shotgun (WGS) entry which is preliminary data.</text>
</comment>
<sequence length="98" mass="11443">MEAQYDALFIRYRKRTIEQSISVLRSNDTSTLTKGIDDLLPIVQQLYQTLYLVDSVEDVEKECLSSLNHLPQLCDEDSDVLSNRQQVWKRKLLIRVSI</sequence>
<organism evidence="1 2">
    <name type="scientific">Rhizopus azygosporus</name>
    <name type="common">Rhizopus microsporus var. azygosporus</name>
    <dbReference type="NCBI Taxonomy" id="86630"/>
    <lineage>
        <taxon>Eukaryota</taxon>
        <taxon>Fungi</taxon>
        <taxon>Fungi incertae sedis</taxon>
        <taxon>Mucoromycota</taxon>
        <taxon>Mucoromycotina</taxon>
        <taxon>Mucoromycetes</taxon>
        <taxon>Mucorales</taxon>
        <taxon>Mucorineae</taxon>
        <taxon>Rhizopodaceae</taxon>
        <taxon>Rhizopus</taxon>
    </lineage>
</organism>
<dbReference type="OrthoDB" id="2281472at2759"/>
<evidence type="ECO:0000313" key="2">
    <source>
        <dbReference type="Proteomes" id="UP000252139"/>
    </source>
</evidence>
<dbReference type="EMBL" id="PJQL01002459">
    <property type="protein sequence ID" value="RCH84110.1"/>
    <property type="molecule type" value="Genomic_DNA"/>
</dbReference>
<dbReference type="AlphaFoldDB" id="A0A367J2G7"/>
<gene>
    <name evidence="1" type="ORF">CU097_008078</name>
</gene>
<dbReference type="STRING" id="86630.A0A367J2G7"/>
<name>A0A367J2G7_RHIAZ</name>
<dbReference type="Proteomes" id="UP000252139">
    <property type="component" value="Unassembled WGS sequence"/>
</dbReference>
<reference evidence="1 2" key="1">
    <citation type="journal article" date="2018" name="G3 (Bethesda)">
        <title>Phylogenetic and Phylogenomic Definition of Rhizopus Species.</title>
        <authorList>
            <person name="Gryganskyi A.P."/>
            <person name="Golan J."/>
            <person name="Dolatabadi S."/>
            <person name="Mondo S."/>
            <person name="Robb S."/>
            <person name="Idnurm A."/>
            <person name="Muszewska A."/>
            <person name="Steczkiewicz K."/>
            <person name="Masonjones S."/>
            <person name="Liao H.L."/>
            <person name="Gajdeczka M.T."/>
            <person name="Anike F."/>
            <person name="Vuek A."/>
            <person name="Anishchenko I.M."/>
            <person name="Voigt K."/>
            <person name="de Hoog G.S."/>
            <person name="Smith M.E."/>
            <person name="Heitman J."/>
            <person name="Vilgalys R."/>
            <person name="Stajich J.E."/>
        </authorList>
    </citation>
    <scope>NUCLEOTIDE SEQUENCE [LARGE SCALE GENOMIC DNA]</scope>
    <source>
        <strain evidence="1 2">CBS 357.93</strain>
    </source>
</reference>
<keyword evidence="2" id="KW-1185">Reference proteome</keyword>
<proteinExistence type="predicted"/>
<accession>A0A367J2G7</accession>
<evidence type="ECO:0000313" key="1">
    <source>
        <dbReference type="EMBL" id="RCH84110.1"/>
    </source>
</evidence>
<protein>
    <submittedName>
        <fullName evidence="1">Uncharacterized protein</fullName>
    </submittedName>
</protein>